<gene>
    <name evidence="2" type="ORF">ASPCAL00407</name>
</gene>
<dbReference type="Proteomes" id="UP000054771">
    <property type="component" value="Unassembled WGS sequence"/>
</dbReference>
<dbReference type="OMA" id="LECFHPS"/>
<dbReference type="PROSITE" id="PS50181">
    <property type="entry name" value="FBOX"/>
    <property type="match status" value="1"/>
</dbReference>
<keyword evidence="3" id="KW-1185">Reference proteome</keyword>
<evidence type="ECO:0000313" key="2">
    <source>
        <dbReference type="EMBL" id="CEL00811.1"/>
    </source>
</evidence>
<evidence type="ECO:0000313" key="3">
    <source>
        <dbReference type="Proteomes" id="UP000054771"/>
    </source>
</evidence>
<protein>
    <recommendedName>
        <fullName evidence="1">F-box domain-containing protein</fullName>
    </recommendedName>
</protein>
<dbReference type="SUPFAM" id="SSF81383">
    <property type="entry name" value="F-box domain"/>
    <property type="match status" value="1"/>
</dbReference>
<dbReference type="EMBL" id="CDMC01000001">
    <property type="protein sequence ID" value="CEL00811.1"/>
    <property type="molecule type" value="Genomic_DNA"/>
</dbReference>
<proteinExistence type="predicted"/>
<dbReference type="STRING" id="454130.A0A0U5FNE3"/>
<dbReference type="AlphaFoldDB" id="A0A0U5FNE3"/>
<dbReference type="InterPro" id="IPR036047">
    <property type="entry name" value="F-box-like_dom_sf"/>
</dbReference>
<sequence>MEPNAPGRLHLYSLPNEVFVQILSPFTTRELLPLATVSQRFHALVLRLLHYRLLLSANLAEYKLILECFHPTSKLIEPHVFCTYLGTPGLSDKYEGDGSLYENLDTAEKLGRLGSLYSRFKPESPDEESPALRRPVNLEGFEGFSQLCVVVNVVKALPGTTHLLSAVNVEDGVIRLFRGWLKSQANDPQSFPDQHTLWVTQSKNVGLKFRVREVTRLDTSLPVLIHRDEESFLTYEIVIDELLVRTTRLLLTVEKSLQEQQHYPNAVVFGRAFG</sequence>
<dbReference type="OrthoDB" id="9981546at2759"/>
<dbReference type="CDD" id="cd09917">
    <property type="entry name" value="F-box_SF"/>
    <property type="match status" value="1"/>
</dbReference>
<feature type="domain" description="F-box" evidence="1">
    <location>
        <begin position="8"/>
        <end position="54"/>
    </location>
</feature>
<reference evidence="3" key="1">
    <citation type="journal article" date="2016" name="Genome Announc.">
        <title>Draft genome sequences of fungus Aspergillus calidoustus.</title>
        <authorList>
            <person name="Horn F."/>
            <person name="Linde J."/>
            <person name="Mattern D.J."/>
            <person name="Walther G."/>
            <person name="Guthke R."/>
            <person name="Scherlach K."/>
            <person name="Martin K."/>
            <person name="Brakhage A.A."/>
            <person name="Petzke L."/>
            <person name="Valiante V."/>
        </authorList>
    </citation>
    <scope>NUCLEOTIDE SEQUENCE [LARGE SCALE GENOMIC DNA]</scope>
    <source>
        <strain evidence="3">SF006504</strain>
    </source>
</reference>
<name>A0A0U5FNE3_ASPCI</name>
<evidence type="ECO:0000259" key="1">
    <source>
        <dbReference type="PROSITE" id="PS50181"/>
    </source>
</evidence>
<organism evidence="2 3">
    <name type="scientific">Aspergillus calidoustus</name>
    <dbReference type="NCBI Taxonomy" id="454130"/>
    <lineage>
        <taxon>Eukaryota</taxon>
        <taxon>Fungi</taxon>
        <taxon>Dikarya</taxon>
        <taxon>Ascomycota</taxon>
        <taxon>Pezizomycotina</taxon>
        <taxon>Eurotiomycetes</taxon>
        <taxon>Eurotiomycetidae</taxon>
        <taxon>Eurotiales</taxon>
        <taxon>Aspergillaceae</taxon>
        <taxon>Aspergillus</taxon>
        <taxon>Aspergillus subgen. Nidulantes</taxon>
    </lineage>
</organism>
<dbReference type="InterPro" id="IPR001810">
    <property type="entry name" value="F-box_dom"/>
</dbReference>
<dbReference type="Pfam" id="PF12937">
    <property type="entry name" value="F-box-like"/>
    <property type="match status" value="1"/>
</dbReference>
<accession>A0A0U5FNE3</accession>